<name>A0A1M4MXL4_9RHOB</name>
<keyword evidence="3" id="KW-1185">Reference proteome</keyword>
<dbReference type="SUPFAM" id="SSF101386">
    <property type="entry name" value="all-alpha NTP pyrophosphatases"/>
    <property type="match status" value="1"/>
</dbReference>
<dbReference type="CDD" id="cd11541">
    <property type="entry name" value="NTP-PPase_u4"/>
    <property type="match status" value="1"/>
</dbReference>
<dbReference type="InterPro" id="IPR011379">
    <property type="entry name" value="MazG-related_GP37"/>
</dbReference>
<dbReference type="Gene3D" id="1.10.287.1080">
    <property type="entry name" value="MazG-like"/>
    <property type="match status" value="1"/>
</dbReference>
<organism evidence="2 3">
    <name type="scientific">Donghicola eburneus</name>
    <dbReference type="NCBI Taxonomy" id="393278"/>
    <lineage>
        <taxon>Bacteria</taxon>
        <taxon>Pseudomonadati</taxon>
        <taxon>Pseudomonadota</taxon>
        <taxon>Alphaproteobacteria</taxon>
        <taxon>Rhodobacterales</taxon>
        <taxon>Roseobacteraceae</taxon>
        <taxon>Donghicola</taxon>
    </lineage>
</organism>
<dbReference type="InterPro" id="IPR041407">
    <property type="entry name" value="MazG_C"/>
</dbReference>
<sequence length="391" mass="44052">MSDDFIPLSVQEFSADALATDLRRDADSLNFPLLGLFGEVGSLLSEVKKKQRDPISYRAYAAAVTEELGDVLWYFNLVAARAEISFADIVTNLASDSENWLSATGEPLTFEALQPSVLTAGQSPSPAFEATLIELAAATGLLMADQSNNELQRDRRRLGPRLVAILEILIRAANEAGVTLEAAAIKNRAKTTDRWPIQKAYPPFFDADLPPEEQLPRNLKINIFEREVGGKRYVFQTCNGLNIGDRLTDNAMTPDDYRFHDVFHYAYVAILGWSPVTRSLFRLKRKSRPKIDEAQDGARAALIEEGIATWIFGQAMEMDFFQDLKAGELPFDLLKQVRQFVRGYEAENCPTWLWEEAILQGYAAFRYLREHRRGTVILDAVERRLNIEPLT</sequence>
<gene>
    <name evidence="2" type="primary">mazG</name>
    <name evidence="2" type="ORF">KARMA_0663</name>
</gene>
<dbReference type="AlphaFoldDB" id="A0A1M4MXL4"/>
<protein>
    <submittedName>
        <fullName evidence="2">Pyrophosphatase</fullName>
    </submittedName>
</protein>
<evidence type="ECO:0000313" key="3">
    <source>
        <dbReference type="Proteomes" id="UP000184085"/>
    </source>
</evidence>
<evidence type="ECO:0000259" key="1">
    <source>
        <dbReference type="Pfam" id="PF18722"/>
    </source>
</evidence>
<dbReference type="Pfam" id="PF18722">
    <property type="entry name" value="MazG_C"/>
    <property type="match status" value="1"/>
</dbReference>
<dbReference type="RefSeq" id="WP_072704046.1">
    <property type="nucleotide sequence ID" value="NZ_FMJB01000022.1"/>
</dbReference>
<accession>A0A1M4MXL4</accession>
<dbReference type="Proteomes" id="UP000184085">
    <property type="component" value="Unassembled WGS sequence"/>
</dbReference>
<reference evidence="3" key="1">
    <citation type="submission" date="2016-09" db="EMBL/GenBank/DDBJ databases">
        <authorList>
            <person name="Wibberg D."/>
        </authorList>
    </citation>
    <scope>NUCLEOTIDE SEQUENCE [LARGE SCALE GENOMIC DNA]</scope>
</reference>
<feature type="domain" description="MazG C-terminal" evidence="1">
    <location>
        <begin position="202"/>
        <end position="390"/>
    </location>
</feature>
<evidence type="ECO:0000313" key="2">
    <source>
        <dbReference type="EMBL" id="SCM66487.1"/>
    </source>
</evidence>
<proteinExistence type="predicted"/>
<dbReference type="EMBL" id="FMJB01000022">
    <property type="protein sequence ID" value="SCM66487.1"/>
    <property type="molecule type" value="Genomic_DNA"/>
</dbReference>